<dbReference type="AlphaFoldDB" id="A0A9X0WM23"/>
<dbReference type="InterPro" id="IPR005368">
    <property type="entry name" value="UPF0175"/>
</dbReference>
<reference evidence="1 2" key="1">
    <citation type="journal article" date="2020" name="Microorganisms">
        <title>Osmotic Adaptation and Compatible Solute Biosynthesis of Phototrophic Bacteria as Revealed from Genome Analyses.</title>
        <authorList>
            <person name="Imhoff J.F."/>
            <person name="Rahn T."/>
            <person name="Kunzel S."/>
            <person name="Keller A."/>
            <person name="Neulinger S.C."/>
        </authorList>
    </citation>
    <scope>NUCLEOTIDE SEQUENCE [LARGE SCALE GENOMIC DNA]</scope>
    <source>
        <strain evidence="1 2">DSM 21303</strain>
    </source>
</reference>
<evidence type="ECO:0000313" key="2">
    <source>
        <dbReference type="Proteomes" id="UP001138802"/>
    </source>
</evidence>
<keyword evidence="2" id="KW-1185">Reference proteome</keyword>
<proteinExistence type="predicted"/>
<dbReference type="Pfam" id="PF03683">
    <property type="entry name" value="UPF0175"/>
    <property type="match status" value="1"/>
</dbReference>
<sequence>MSTPQINPEFAPILHPLGTGAIDFFLAASLYQARKISFSAAAALAGLGFDEFHYRLKEHFGSGFAIDDTDVLEDIALVRDPSETGT</sequence>
<dbReference type="Proteomes" id="UP001138802">
    <property type="component" value="Unassembled WGS sequence"/>
</dbReference>
<comment type="caution">
    <text evidence="1">The sequence shown here is derived from an EMBL/GenBank/DDBJ whole genome shotgun (WGS) entry which is preliminary data.</text>
</comment>
<gene>
    <name evidence="1" type="ORF">CKO25_20890</name>
</gene>
<dbReference type="EMBL" id="NRSD01000111">
    <property type="protein sequence ID" value="MBK1647018.1"/>
    <property type="molecule type" value="Genomic_DNA"/>
</dbReference>
<dbReference type="RefSeq" id="WP_200389852.1">
    <property type="nucleotide sequence ID" value="NZ_NRSD01000111.1"/>
</dbReference>
<evidence type="ECO:0000313" key="1">
    <source>
        <dbReference type="EMBL" id="MBK1647018.1"/>
    </source>
</evidence>
<protein>
    <submittedName>
        <fullName evidence="1">Uncharacterized protein</fullName>
    </submittedName>
</protein>
<accession>A0A9X0WM23</accession>
<name>A0A9X0WM23_9GAMM</name>
<organism evidence="1 2">
    <name type="scientific">Thiocapsa imhoffii</name>
    <dbReference type="NCBI Taxonomy" id="382777"/>
    <lineage>
        <taxon>Bacteria</taxon>
        <taxon>Pseudomonadati</taxon>
        <taxon>Pseudomonadota</taxon>
        <taxon>Gammaproteobacteria</taxon>
        <taxon>Chromatiales</taxon>
        <taxon>Chromatiaceae</taxon>
        <taxon>Thiocapsa</taxon>
    </lineage>
</organism>